<feature type="transmembrane region" description="Helical" evidence="6">
    <location>
        <begin position="20"/>
        <end position="41"/>
    </location>
</feature>
<gene>
    <name evidence="7" type="ORF">C7380_1383</name>
</gene>
<dbReference type="InterPro" id="IPR001851">
    <property type="entry name" value="ABC_transp_permease"/>
</dbReference>
<accession>A0AA45HHJ3</accession>
<dbReference type="PANTHER" id="PTHR32196:SF72">
    <property type="entry name" value="RIBOSE IMPORT PERMEASE PROTEIN RBSC"/>
    <property type="match status" value="1"/>
</dbReference>
<feature type="transmembrane region" description="Helical" evidence="6">
    <location>
        <begin position="128"/>
        <end position="148"/>
    </location>
</feature>
<dbReference type="Proteomes" id="UP000245921">
    <property type="component" value="Unassembled WGS sequence"/>
</dbReference>
<evidence type="ECO:0000256" key="5">
    <source>
        <dbReference type="ARBA" id="ARBA00023136"/>
    </source>
</evidence>
<dbReference type="AlphaFoldDB" id="A0AA45HHJ3"/>
<evidence type="ECO:0000256" key="3">
    <source>
        <dbReference type="ARBA" id="ARBA00022692"/>
    </source>
</evidence>
<evidence type="ECO:0000313" key="7">
    <source>
        <dbReference type="EMBL" id="PWJ84717.1"/>
    </source>
</evidence>
<organism evidence="7 8">
    <name type="scientific">Oceanotoga teriensis</name>
    <dbReference type="NCBI Taxonomy" id="515440"/>
    <lineage>
        <taxon>Bacteria</taxon>
        <taxon>Thermotogati</taxon>
        <taxon>Thermotogota</taxon>
        <taxon>Thermotogae</taxon>
        <taxon>Petrotogales</taxon>
        <taxon>Petrotogaceae</taxon>
        <taxon>Oceanotoga</taxon>
    </lineage>
</organism>
<evidence type="ECO:0000256" key="1">
    <source>
        <dbReference type="ARBA" id="ARBA00004651"/>
    </source>
</evidence>
<feature type="transmembrane region" description="Helical" evidence="6">
    <location>
        <begin position="102"/>
        <end position="122"/>
    </location>
</feature>
<keyword evidence="4 6" id="KW-1133">Transmembrane helix</keyword>
<dbReference type="EMBL" id="QGGI01000038">
    <property type="protein sequence ID" value="PWJ84717.1"/>
    <property type="molecule type" value="Genomic_DNA"/>
</dbReference>
<keyword evidence="8" id="KW-1185">Reference proteome</keyword>
<evidence type="ECO:0000256" key="4">
    <source>
        <dbReference type="ARBA" id="ARBA00022989"/>
    </source>
</evidence>
<sequence>MYSKVANNKTDDRSKYFFKLLSSNMILFGFIILCFILGLLTNRFFTINNWRNIFVQSSTTGIVAVGMTFVIITGGIDLSVGSVLAFTAMISAGMIRGNMNPILAIIFTLVFGLCIGLINGLFISKLKMPPFIVTLAAMSIARGLAMVYSGGRTIPIMNDTYNFMGQGYLFKIIPIPIIIMIIAFFIAGYILKYTSFGRKTYAVGGNREAAKFSGIKIDNIEMIAYSITGLMSATAGIVLSGRLGASLPTSAEGLELDAIGAVVIGGASLSGGKGTIFGTFIGVLIMSVLNNGMNLLNVNPFYQQVFKGLIILVAVLIDVLKNRYKNE</sequence>
<feature type="transmembrane region" description="Helical" evidence="6">
    <location>
        <begin position="168"/>
        <end position="191"/>
    </location>
</feature>
<feature type="transmembrane region" description="Helical" evidence="6">
    <location>
        <begin position="222"/>
        <end position="244"/>
    </location>
</feature>
<evidence type="ECO:0000313" key="8">
    <source>
        <dbReference type="Proteomes" id="UP000245921"/>
    </source>
</evidence>
<dbReference type="CDD" id="cd06579">
    <property type="entry name" value="TM_PBP1_transp_AraH_like"/>
    <property type="match status" value="1"/>
</dbReference>
<name>A0AA45HHJ3_9BACT</name>
<comment type="caution">
    <text evidence="7">The sequence shown here is derived from an EMBL/GenBank/DDBJ whole genome shotgun (WGS) entry which is preliminary data.</text>
</comment>
<evidence type="ECO:0000256" key="6">
    <source>
        <dbReference type="SAM" id="Phobius"/>
    </source>
</evidence>
<feature type="transmembrane region" description="Helical" evidence="6">
    <location>
        <begin position="256"/>
        <end position="289"/>
    </location>
</feature>
<dbReference type="GO" id="GO:0005886">
    <property type="term" value="C:plasma membrane"/>
    <property type="evidence" value="ECO:0007669"/>
    <property type="project" value="UniProtKB-SubCell"/>
</dbReference>
<protein>
    <submittedName>
        <fullName evidence="7">Monosaccharide ABC transporter membrane protein (CUT2 family)</fullName>
    </submittedName>
</protein>
<evidence type="ECO:0000256" key="2">
    <source>
        <dbReference type="ARBA" id="ARBA00022475"/>
    </source>
</evidence>
<dbReference type="Pfam" id="PF02653">
    <property type="entry name" value="BPD_transp_2"/>
    <property type="match status" value="1"/>
</dbReference>
<feature type="transmembrane region" description="Helical" evidence="6">
    <location>
        <begin position="301"/>
        <end position="320"/>
    </location>
</feature>
<keyword evidence="3 6" id="KW-0812">Transmembrane</keyword>
<proteinExistence type="predicted"/>
<reference evidence="7 8" key="1">
    <citation type="submission" date="2018-05" db="EMBL/GenBank/DDBJ databases">
        <title>Genomic Encyclopedia of Type Strains, Phase IV (KMG-IV): sequencing the most valuable type-strain genomes for metagenomic binning, comparative biology and taxonomic classification.</title>
        <authorList>
            <person name="Goeker M."/>
        </authorList>
    </citation>
    <scope>NUCLEOTIDE SEQUENCE [LARGE SCALE GENOMIC DNA]</scope>
    <source>
        <strain evidence="7 8">DSM 24906</strain>
    </source>
</reference>
<dbReference type="PANTHER" id="PTHR32196">
    <property type="entry name" value="ABC TRANSPORTER PERMEASE PROTEIN YPHD-RELATED-RELATED"/>
    <property type="match status" value="1"/>
</dbReference>
<dbReference type="GO" id="GO:0022857">
    <property type="term" value="F:transmembrane transporter activity"/>
    <property type="evidence" value="ECO:0007669"/>
    <property type="project" value="InterPro"/>
</dbReference>
<keyword evidence="5 6" id="KW-0472">Membrane</keyword>
<keyword evidence="2" id="KW-1003">Cell membrane</keyword>
<comment type="subcellular location">
    <subcellularLocation>
        <location evidence="1">Cell membrane</location>
        <topology evidence="1">Multi-pass membrane protein</topology>
    </subcellularLocation>
</comment>